<dbReference type="Proteomes" id="UP000007323">
    <property type="component" value="Segment"/>
</dbReference>
<organism evidence="1 2">
    <name type="scientific">Erwinia phage PEp14</name>
    <dbReference type="NCBI Taxonomy" id="1131315"/>
    <lineage>
        <taxon>Viruses</taxon>
        <taxon>Duplodnaviria</taxon>
        <taxon>Heunggongvirae</taxon>
        <taxon>Uroviricota</taxon>
        <taxon>Caudoviricetes</taxon>
        <taxon>Pavtokvirus</taxon>
        <taxon>Pavtokvirus PEp14</taxon>
    </lineage>
</organism>
<sequence length="63" mass="6989">MIKHDLRVGETIEIGGTKVTLRRKSGQIASLVIDAPDDVLIRRQLKPHETQEDSTADKPKLAV</sequence>
<protein>
    <recommendedName>
        <fullName evidence="3">Carbon storage regulator</fullName>
    </recommendedName>
</protein>
<dbReference type="RefSeq" id="YP_005098413.1">
    <property type="nucleotide sequence ID" value="NC_016767.1"/>
</dbReference>
<evidence type="ECO:0008006" key="3">
    <source>
        <dbReference type="Google" id="ProtNLM"/>
    </source>
</evidence>
<dbReference type="GeneID" id="11605382"/>
<dbReference type="InterPro" id="IPR036107">
    <property type="entry name" value="CsrA_sf"/>
</dbReference>
<keyword evidence="2" id="KW-1185">Reference proteome</keyword>
<evidence type="ECO:0000313" key="1">
    <source>
        <dbReference type="EMBL" id="AEY69598.1"/>
    </source>
</evidence>
<name>H2DE39_9CAUD</name>
<gene>
    <name evidence="1" type="ORF">PEp14_0009</name>
</gene>
<evidence type="ECO:0000313" key="2">
    <source>
        <dbReference type="Proteomes" id="UP000007323"/>
    </source>
</evidence>
<proteinExistence type="predicted"/>
<dbReference type="EMBL" id="JN585957">
    <property type="protein sequence ID" value="AEY69598.1"/>
    <property type="molecule type" value="Genomic_DNA"/>
</dbReference>
<dbReference type="GO" id="GO:0006402">
    <property type="term" value="P:mRNA catabolic process"/>
    <property type="evidence" value="ECO:0007669"/>
    <property type="project" value="InterPro"/>
</dbReference>
<accession>H2DE39</accession>
<dbReference type="GO" id="GO:0006109">
    <property type="term" value="P:regulation of carbohydrate metabolic process"/>
    <property type="evidence" value="ECO:0007669"/>
    <property type="project" value="InterPro"/>
</dbReference>
<dbReference type="KEGG" id="vg:11605382"/>
<dbReference type="Gene3D" id="2.60.40.4380">
    <property type="entry name" value="Translational regulator CsrA"/>
    <property type="match status" value="1"/>
</dbReference>
<reference evidence="1 2" key="1">
    <citation type="submission" date="2011-08" db="EMBL/GenBank/DDBJ databases">
        <authorList>
            <person name="Kim I.-G."/>
            <person name="Rhim S.-L."/>
        </authorList>
    </citation>
    <scope>NUCLEOTIDE SEQUENCE [LARGE SCALE GENOMIC DNA]</scope>
</reference>
<dbReference type="GO" id="GO:0003723">
    <property type="term" value="F:RNA binding"/>
    <property type="evidence" value="ECO:0007669"/>
    <property type="project" value="InterPro"/>
</dbReference>